<dbReference type="Proteomes" id="UP000664357">
    <property type="component" value="Unassembled WGS sequence"/>
</dbReference>
<dbReference type="RefSeq" id="WP_207701352.1">
    <property type="nucleotide sequence ID" value="NZ_JAFREL020000002.1"/>
</dbReference>
<keyword evidence="1" id="KW-0046">Antibiotic resistance</keyword>
<evidence type="ECO:0000313" key="4">
    <source>
        <dbReference type="Proteomes" id="UP000664357"/>
    </source>
</evidence>
<evidence type="ECO:0000259" key="2">
    <source>
        <dbReference type="PROSITE" id="PS51186"/>
    </source>
</evidence>
<sequence length="161" mass="19398">MEKPIHLRVFEDHDRKLMEDWLYQDYVRQWLIHPENWLMEVDQRHGKFNWIHHYIVMLDGDPIGFCQYYDCFRAKELKEWLDVEESGRFYSLDYLIGNPAFLGKGYGKQIIKHLIGQIQQQETGVREVLVEPDHENISSNKVLLANDFIYDSEKGYYRKAL</sequence>
<proteinExistence type="predicted"/>
<dbReference type="CDD" id="cd04301">
    <property type="entry name" value="NAT_SF"/>
    <property type="match status" value="1"/>
</dbReference>
<name>A0ABV0EQ00_9ENTE</name>
<dbReference type="Gene3D" id="3.40.630.30">
    <property type="match status" value="1"/>
</dbReference>
<evidence type="ECO:0000313" key="3">
    <source>
        <dbReference type="EMBL" id="MEO1770621.1"/>
    </source>
</evidence>
<gene>
    <name evidence="3" type="ORF">JZO67_002574</name>
</gene>
<keyword evidence="4" id="KW-1185">Reference proteome</keyword>
<comment type="caution">
    <text evidence="3">The sequence shown here is derived from an EMBL/GenBank/DDBJ whole genome shotgun (WGS) entry which is preliminary data.</text>
</comment>
<accession>A0ABV0EQ00</accession>
<dbReference type="InterPro" id="IPR000182">
    <property type="entry name" value="GNAT_dom"/>
</dbReference>
<dbReference type="SUPFAM" id="SSF55729">
    <property type="entry name" value="Acyl-CoA N-acyltransferases (Nat)"/>
    <property type="match status" value="1"/>
</dbReference>
<organism evidence="3 4">
    <name type="scientific">Candidatus Enterococcus ferrettii</name>
    <dbReference type="NCBI Taxonomy" id="2815324"/>
    <lineage>
        <taxon>Bacteria</taxon>
        <taxon>Bacillati</taxon>
        <taxon>Bacillota</taxon>
        <taxon>Bacilli</taxon>
        <taxon>Lactobacillales</taxon>
        <taxon>Enterococcaceae</taxon>
        <taxon>Enterococcus</taxon>
    </lineage>
</organism>
<dbReference type="PANTHER" id="PTHR31438:SF1">
    <property type="entry name" value="LYSINE N-ACYLTRANSFERASE C17G9.06C-RELATED"/>
    <property type="match status" value="1"/>
</dbReference>
<dbReference type="PROSITE" id="PS51186">
    <property type="entry name" value="GNAT"/>
    <property type="match status" value="1"/>
</dbReference>
<protein>
    <recommendedName>
        <fullName evidence="2">N-acetyltransferase domain-containing protein</fullName>
    </recommendedName>
</protein>
<feature type="domain" description="N-acetyltransferase" evidence="2">
    <location>
        <begin position="5"/>
        <end position="161"/>
    </location>
</feature>
<dbReference type="EMBL" id="JAFREL020000002">
    <property type="protein sequence ID" value="MEO1770621.1"/>
    <property type="molecule type" value="Genomic_DNA"/>
</dbReference>
<reference evidence="3 4" key="1">
    <citation type="submission" date="2024-02" db="EMBL/GenBank/DDBJ databases">
        <title>The Genome Sequence of Enterococcus sp. DIV0159.</title>
        <authorList>
            <person name="Earl A."/>
            <person name="Manson A."/>
            <person name="Gilmore M."/>
            <person name="Sanders J."/>
            <person name="Shea T."/>
            <person name="Howe W."/>
            <person name="Livny J."/>
            <person name="Cuomo C."/>
            <person name="Neafsey D."/>
            <person name="Birren B."/>
        </authorList>
    </citation>
    <scope>NUCLEOTIDE SEQUENCE [LARGE SCALE GENOMIC DNA]</scope>
    <source>
        <strain evidence="3 4">665A</strain>
    </source>
</reference>
<dbReference type="PANTHER" id="PTHR31438">
    <property type="entry name" value="LYSINE N-ACYLTRANSFERASE C17G9.06C-RELATED"/>
    <property type="match status" value="1"/>
</dbReference>
<dbReference type="Pfam" id="PF13523">
    <property type="entry name" value="Acetyltransf_8"/>
    <property type="match status" value="1"/>
</dbReference>
<evidence type="ECO:0000256" key="1">
    <source>
        <dbReference type="ARBA" id="ARBA00023251"/>
    </source>
</evidence>
<dbReference type="InterPro" id="IPR016181">
    <property type="entry name" value="Acyl_CoA_acyltransferase"/>
</dbReference>